<gene>
    <name evidence="2" type="ORF">UU49_C0032G0005</name>
</gene>
<feature type="region of interest" description="Disordered" evidence="1">
    <location>
        <begin position="13"/>
        <end position="90"/>
    </location>
</feature>
<sequence>MITKLGFVAGEYFGQGEDCDGDGDGEDGFGGIALRPVHKSPKFYFEAPEQPRHPHWAPPQHSSERRPARPRNPQTAERARQARIASRRNS</sequence>
<evidence type="ECO:0000256" key="1">
    <source>
        <dbReference type="SAM" id="MobiDB-lite"/>
    </source>
</evidence>
<proteinExistence type="predicted"/>
<organism evidence="2 3">
    <name type="scientific">Candidatus Magasanikbacteria bacterium GW2011_GWC2_41_17</name>
    <dbReference type="NCBI Taxonomy" id="1619048"/>
    <lineage>
        <taxon>Bacteria</taxon>
        <taxon>Candidatus Magasanikiibacteriota</taxon>
    </lineage>
</organism>
<evidence type="ECO:0000313" key="2">
    <source>
        <dbReference type="EMBL" id="KKR97392.1"/>
    </source>
</evidence>
<protein>
    <submittedName>
        <fullName evidence="2">Uncharacterized protein</fullName>
    </submittedName>
</protein>
<dbReference type="EMBL" id="LCAV01000032">
    <property type="protein sequence ID" value="KKR97392.1"/>
    <property type="molecule type" value="Genomic_DNA"/>
</dbReference>
<name>A0A0G0YAR4_9BACT</name>
<feature type="compositionally biased region" description="Acidic residues" evidence="1">
    <location>
        <begin position="17"/>
        <end position="27"/>
    </location>
</feature>
<accession>A0A0G0YAR4</accession>
<dbReference type="STRING" id="1619048.UU49_C0032G0005"/>
<dbReference type="AlphaFoldDB" id="A0A0G0YAR4"/>
<dbReference type="Proteomes" id="UP000034108">
    <property type="component" value="Unassembled WGS sequence"/>
</dbReference>
<evidence type="ECO:0000313" key="3">
    <source>
        <dbReference type="Proteomes" id="UP000034108"/>
    </source>
</evidence>
<reference evidence="2 3" key="1">
    <citation type="journal article" date="2015" name="Nature">
        <title>rRNA introns, odd ribosomes, and small enigmatic genomes across a large radiation of phyla.</title>
        <authorList>
            <person name="Brown C.T."/>
            <person name="Hug L.A."/>
            <person name="Thomas B.C."/>
            <person name="Sharon I."/>
            <person name="Castelle C.J."/>
            <person name="Singh A."/>
            <person name="Wilkins M.J."/>
            <person name="Williams K.H."/>
            <person name="Banfield J.F."/>
        </authorList>
    </citation>
    <scope>NUCLEOTIDE SEQUENCE [LARGE SCALE GENOMIC DNA]</scope>
</reference>
<comment type="caution">
    <text evidence="2">The sequence shown here is derived from an EMBL/GenBank/DDBJ whole genome shotgun (WGS) entry which is preliminary data.</text>
</comment>